<dbReference type="PANTHER" id="PTHR11362">
    <property type="entry name" value="PHOSPHATIDYLETHANOLAMINE-BINDING PROTEIN"/>
    <property type="match status" value="1"/>
</dbReference>
<evidence type="ECO:0000313" key="2">
    <source>
        <dbReference type="RefSeq" id="XP_052743883.1"/>
    </source>
</evidence>
<keyword evidence="1" id="KW-1185">Reference proteome</keyword>
<protein>
    <submittedName>
        <fullName evidence="2">Protein D2-like</fullName>
    </submittedName>
</protein>
<proteinExistence type="predicted"/>
<dbReference type="SUPFAM" id="SSF49777">
    <property type="entry name" value="PEBP-like"/>
    <property type="match status" value="1"/>
</dbReference>
<gene>
    <name evidence="2" type="primary">LOC112052661</name>
</gene>
<dbReference type="PANTHER" id="PTHR11362:SF82">
    <property type="entry name" value="PHOSPHATIDYLETHANOLAMINE-BINDING PROTEIN 4"/>
    <property type="match status" value="1"/>
</dbReference>
<evidence type="ECO:0000313" key="1">
    <source>
        <dbReference type="Proteomes" id="UP001652582"/>
    </source>
</evidence>
<dbReference type="InterPro" id="IPR035810">
    <property type="entry name" value="PEBP_euk"/>
</dbReference>
<organism evidence="1 2">
    <name type="scientific">Bicyclus anynana</name>
    <name type="common">Squinting bush brown butterfly</name>
    <dbReference type="NCBI Taxonomy" id="110368"/>
    <lineage>
        <taxon>Eukaryota</taxon>
        <taxon>Metazoa</taxon>
        <taxon>Ecdysozoa</taxon>
        <taxon>Arthropoda</taxon>
        <taxon>Hexapoda</taxon>
        <taxon>Insecta</taxon>
        <taxon>Pterygota</taxon>
        <taxon>Neoptera</taxon>
        <taxon>Endopterygota</taxon>
        <taxon>Lepidoptera</taxon>
        <taxon>Glossata</taxon>
        <taxon>Ditrysia</taxon>
        <taxon>Papilionoidea</taxon>
        <taxon>Nymphalidae</taxon>
        <taxon>Satyrinae</taxon>
        <taxon>Satyrini</taxon>
        <taxon>Mycalesina</taxon>
        <taxon>Bicyclus</taxon>
    </lineage>
</organism>
<reference evidence="2" key="1">
    <citation type="submission" date="2025-08" db="UniProtKB">
        <authorList>
            <consortium name="RefSeq"/>
        </authorList>
    </citation>
    <scope>IDENTIFICATION</scope>
</reference>
<dbReference type="RefSeq" id="XP_052743883.1">
    <property type="nucleotide sequence ID" value="XM_052887923.1"/>
</dbReference>
<accession>A0ABM3LXT0</accession>
<dbReference type="GeneID" id="112052661"/>
<dbReference type="CDD" id="cd00866">
    <property type="entry name" value="PEBP_euk"/>
    <property type="match status" value="1"/>
</dbReference>
<name>A0ABM3LXT0_BICAN</name>
<dbReference type="InterPro" id="IPR036610">
    <property type="entry name" value="PEBP-like_sf"/>
</dbReference>
<dbReference type="Gene3D" id="3.90.280.10">
    <property type="entry name" value="PEBP-like"/>
    <property type="match status" value="1"/>
</dbReference>
<dbReference type="Proteomes" id="UP001652582">
    <property type="component" value="Chromosome 20"/>
</dbReference>
<sequence length="193" mass="21333">MDEMEEAFMNSSIVPAIVPVVPNNTVTVSFGNKEVNLGNFICAYDTSIMPFIYFEPENGSLYALFYINADVGFAFSGSRELVYLNYLVVNIPDNNVYEGDQATPYQSYLPFPGAGPTRNLFMVYKQNATIDVAEIIPQIAGSSYLFNMTDFVLVNQLGDPIAGNFFLTQLTNCNSKEEESNEDSDASCSCCCQ</sequence>